<dbReference type="eggNOG" id="ENOG502S2ID">
    <property type="taxonomic scope" value="Eukaryota"/>
</dbReference>
<feature type="domain" description="ChrR-like cupin" evidence="2">
    <location>
        <begin position="112"/>
        <end position="207"/>
    </location>
</feature>
<feature type="non-terminal residue" evidence="3">
    <location>
        <position position="1"/>
    </location>
</feature>
<name>K0S2L1_THAOC</name>
<dbReference type="OrthoDB" id="3426336at2759"/>
<evidence type="ECO:0000313" key="3">
    <source>
        <dbReference type="EMBL" id="EJK55191.1"/>
    </source>
</evidence>
<dbReference type="SUPFAM" id="SSF51182">
    <property type="entry name" value="RmlC-like cupins"/>
    <property type="match status" value="1"/>
</dbReference>
<dbReference type="EMBL" id="AGNL01034575">
    <property type="protein sequence ID" value="EJK55191.1"/>
    <property type="molecule type" value="Genomic_DNA"/>
</dbReference>
<dbReference type="InterPro" id="IPR025979">
    <property type="entry name" value="ChrR-like_cupin_dom"/>
</dbReference>
<keyword evidence="1" id="KW-0472">Membrane</keyword>
<dbReference type="Proteomes" id="UP000266841">
    <property type="component" value="Unassembled WGS sequence"/>
</dbReference>
<evidence type="ECO:0000256" key="1">
    <source>
        <dbReference type="SAM" id="Phobius"/>
    </source>
</evidence>
<comment type="caution">
    <text evidence="3">The sequence shown here is derived from an EMBL/GenBank/DDBJ whole genome shotgun (WGS) entry which is preliminary data.</text>
</comment>
<sequence>LSSVLVPGAEVGTGGARTKGSKMILSRLIRGILPLHLLLLLSLPTLVLGFRAATSVTTAAGTGLPSAQARVGTSTIARAAPEGALSDIVVPSIFNLSDWEDAAADEPDDSRIWVPQTDCLSFRPLCFCTSQGYYVNLLKFTGGGVLGRHRHSSPVHAVTLRGSWGYREHGWHARPGTYVFEPPGETHTLVVDEDCDEMCALFHVTGSLLYVDEETDEVVGFDDVFSKLEKARDHYEKVGLGREYADQFIR</sequence>
<dbReference type="Pfam" id="PF12973">
    <property type="entry name" value="Cupin_7"/>
    <property type="match status" value="1"/>
</dbReference>
<feature type="transmembrane region" description="Helical" evidence="1">
    <location>
        <begin position="28"/>
        <end position="50"/>
    </location>
</feature>
<reference evidence="3 4" key="1">
    <citation type="journal article" date="2012" name="Genome Biol.">
        <title>Genome and low-iron response of an oceanic diatom adapted to chronic iron limitation.</title>
        <authorList>
            <person name="Lommer M."/>
            <person name="Specht M."/>
            <person name="Roy A.S."/>
            <person name="Kraemer L."/>
            <person name="Andreson R."/>
            <person name="Gutowska M.A."/>
            <person name="Wolf J."/>
            <person name="Bergner S.V."/>
            <person name="Schilhabel M.B."/>
            <person name="Klostermeier U.C."/>
            <person name="Beiko R.G."/>
            <person name="Rosenstiel P."/>
            <person name="Hippler M."/>
            <person name="Laroche J."/>
        </authorList>
    </citation>
    <scope>NUCLEOTIDE SEQUENCE [LARGE SCALE GENOMIC DNA]</scope>
    <source>
        <strain evidence="3 4">CCMP1005</strain>
    </source>
</reference>
<keyword evidence="1" id="KW-1133">Transmembrane helix</keyword>
<keyword evidence="1" id="KW-0812">Transmembrane</keyword>
<dbReference type="InterPro" id="IPR011051">
    <property type="entry name" value="RmlC_Cupin_sf"/>
</dbReference>
<accession>K0S2L1</accession>
<protein>
    <recommendedName>
        <fullName evidence="2">ChrR-like cupin domain-containing protein</fullName>
    </recommendedName>
</protein>
<evidence type="ECO:0000313" key="4">
    <source>
        <dbReference type="Proteomes" id="UP000266841"/>
    </source>
</evidence>
<keyword evidence="4" id="KW-1185">Reference proteome</keyword>
<dbReference type="OMA" id="WVPQAEN"/>
<gene>
    <name evidence="3" type="ORF">THAOC_25100</name>
</gene>
<evidence type="ECO:0000259" key="2">
    <source>
        <dbReference type="Pfam" id="PF12973"/>
    </source>
</evidence>
<dbReference type="CDD" id="cd20302">
    <property type="entry name" value="cupin_DAD"/>
    <property type="match status" value="1"/>
</dbReference>
<dbReference type="AlphaFoldDB" id="K0S2L1"/>
<dbReference type="Gene3D" id="2.60.120.10">
    <property type="entry name" value="Jelly Rolls"/>
    <property type="match status" value="1"/>
</dbReference>
<dbReference type="InterPro" id="IPR014710">
    <property type="entry name" value="RmlC-like_jellyroll"/>
</dbReference>
<proteinExistence type="predicted"/>
<organism evidence="3 4">
    <name type="scientific">Thalassiosira oceanica</name>
    <name type="common">Marine diatom</name>
    <dbReference type="NCBI Taxonomy" id="159749"/>
    <lineage>
        <taxon>Eukaryota</taxon>
        <taxon>Sar</taxon>
        <taxon>Stramenopiles</taxon>
        <taxon>Ochrophyta</taxon>
        <taxon>Bacillariophyta</taxon>
        <taxon>Coscinodiscophyceae</taxon>
        <taxon>Thalassiosirophycidae</taxon>
        <taxon>Thalassiosirales</taxon>
        <taxon>Thalassiosiraceae</taxon>
        <taxon>Thalassiosira</taxon>
    </lineage>
</organism>